<evidence type="ECO:0000256" key="3">
    <source>
        <dbReference type="ARBA" id="ARBA00022448"/>
    </source>
</evidence>
<reference evidence="8 9" key="1">
    <citation type="submission" date="2023-10" db="EMBL/GenBank/DDBJ databases">
        <authorList>
            <person name="Wang X.X."/>
        </authorList>
    </citation>
    <scope>NUCLEOTIDE SEQUENCE [LARGE SCALE GENOMIC DNA]</scope>
    <source>
        <strain evidence="8 9">NBRC 12816</strain>
    </source>
</reference>
<dbReference type="Pfam" id="PF01497">
    <property type="entry name" value="Peripla_BP_2"/>
    <property type="match status" value="1"/>
</dbReference>
<evidence type="ECO:0000256" key="6">
    <source>
        <dbReference type="SAM" id="SignalP"/>
    </source>
</evidence>
<comment type="subcellular location">
    <subcellularLocation>
        <location evidence="1">Cell envelope</location>
    </subcellularLocation>
</comment>
<dbReference type="PANTHER" id="PTHR30532">
    <property type="entry name" value="IRON III DICITRATE-BINDING PERIPLASMIC PROTEIN"/>
    <property type="match status" value="1"/>
</dbReference>
<dbReference type="EMBL" id="JAWJZF010000511">
    <property type="protein sequence ID" value="MDX2296878.1"/>
    <property type="molecule type" value="Genomic_DNA"/>
</dbReference>
<keyword evidence="3" id="KW-0813">Transport</keyword>
<comment type="caution">
    <text evidence="8">The sequence shown here is derived from an EMBL/GenBank/DDBJ whole genome shotgun (WGS) entry which is preliminary data.</text>
</comment>
<gene>
    <name evidence="8" type="ORF">R2363_32480</name>
</gene>
<dbReference type="PRINTS" id="PR01715">
    <property type="entry name" value="FERRIBNDNGPP"/>
</dbReference>
<evidence type="ECO:0000256" key="1">
    <source>
        <dbReference type="ARBA" id="ARBA00004196"/>
    </source>
</evidence>
<dbReference type="CDD" id="cd01146">
    <property type="entry name" value="FhuD"/>
    <property type="match status" value="1"/>
</dbReference>
<evidence type="ECO:0000256" key="5">
    <source>
        <dbReference type="SAM" id="MobiDB-lite"/>
    </source>
</evidence>
<dbReference type="InterPro" id="IPR002491">
    <property type="entry name" value="ABC_transptr_periplasmic_BD"/>
</dbReference>
<accession>A0ABU4KGI2</accession>
<dbReference type="PROSITE" id="PS50983">
    <property type="entry name" value="FE_B12_PBP"/>
    <property type="match status" value="1"/>
</dbReference>
<feature type="signal peptide" evidence="6">
    <location>
        <begin position="1"/>
        <end position="21"/>
    </location>
</feature>
<organism evidence="8 9">
    <name type="scientific">Streptomyces roseolus</name>
    <dbReference type="NCBI Taxonomy" id="67358"/>
    <lineage>
        <taxon>Bacteria</taxon>
        <taxon>Bacillati</taxon>
        <taxon>Actinomycetota</taxon>
        <taxon>Actinomycetes</taxon>
        <taxon>Kitasatosporales</taxon>
        <taxon>Streptomycetaceae</taxon>
        <taxon>Streptomyces</taxon>
    </lineage>
</organism>
<feature type="region of interest" description="Disordered" evidence="5">
    <location>
        <begin position="27"/>
        <end position="46"/>
    </location>
</feature>
<dbReference type="Proteomes" id="UP001278571">
    <property type="component" value="Unassembled WGS sequence"/>
</dbReference>
<dbReference type="InterPro" id="IPR051313">
    <property type="entry name" value="Bact_iron-sidero_bind"/>
</dbReference>
<evidence type="ECO:0000259" key="7">
    <source>
        <dbReference type="PROSITE" id="PS50983"/>
    </source>
</evidence>
<keyword evidence="9" id="KW-1185">Reference proteome</keyword>
<dbReference type="RefSeq" id="WP_319013038.1">
    <property type="nucleotide sequence ID" value="NZ_JAWJZF010000511.1"/>
</dbReference>
<evidence type="ECO:0000256" key="4">
    <source>
        <dbReference type="ARBA" id="ARBA00022729"/>
    </source>
</evidence>
<dbReference type="PANTHER" id="PTHR30532:SF1">
    <property type="entry name" value="IRON(3+)-HYDROXAMATE-BINDING PROTEIN FHUD"/>
    <property type="match status" value="1"/>
</dbReference>
<feature type="chain" id="PRO_5047259011" evidence="6">
    <location>
        <begin position="22"/>
        <end position="335"/>
    </location>
</feature>
<feature type="domain" description="Fe/B12 periplasmic-binding" evidence="7">
    <location>
        <begin position="68"/>
        <end position="335"/>
    </location>
</feature>
<evidence type="ECO:0000256" key="2">
    <source>
        <dbReference type="ARBA" id="ARBA00008814"/>
    </source>
</evidence>
<proteinExistence type="inferred from homology"/>
<evidence type="ECO:0000313" key="8">
    <source>
        <dbReference type="EMBL" id="MDX2296878.1"/>
    </source>
</evidence>
<dbReference type="Gene3D" id="3.40.50.1980">
    <property type="entry name" value="Nitrogenase molybdenum iron protein domain"/>
    <property type="match status" value="2"/>
</dbReference>
<name>A0ABU4KGI2_9ACTN</name>
<dbReference type="PROSITE" id="PS51257">
    <property type="entry name" value="PROKAR_LIPOPROTEIN"/>
    <property type="match status" value="1"/>
</dbReference>
<sequence length="335" mass="34565">MQRMLRALVTGGAALALALTAAGCGSGTVGESNDGSPGGKATGDTTATGAITVDTAQGEVSLDKPATKVVTLEWTYAEELVALGVAPVGNADNKGYATWITAEGADLPAQVTDVGNRNEPSLEKIKALQPDLIVVDDDRSKAHLKQLRAIAPVLSFTYTTKPQLATMKKNFTELAKAVGKESKAAEVSAGIDTKAAELKGRLDKAGKSGLTYALAQGFTANGAASVRMLGDDAISAQVLNLAGLKNGWKGQADAWGLTTVGVEGLTQVEKDATFLYVAAVNDNPFTGDLAGNAVWKGLDFVKNDKALPLDPGTWLFGGPLSAQHVLDETGKALKV</sequence>
<evidence type="ECO:0000313" key="9">
    <source>
        <dbReference type="Proteomes" id="UP001278571"/>
    </source>
</evidence>
<comment type="similarity">
    <text evidence="2">Belongs to the bacterial solute-binding protein 8 family.</text>
</comment>
<protein>
    <submittedName>
        <fullName evidence="8">Iron-siderophore ABC transporter substrate-binding protein</fullName>
    </submittedName>
</protein>
<dbReference type="SUPFAM" id="SSF53807">
    <property type="entry name" value="Helical backbone' metal receptor"/>
    <property type="match status" value="1"/>
</dbReference>
<keyword evidence="4 6" id="KW-0732">Signal</keyword>